<organism evidence="9 10">
    <name type="scientific">candidate division WWE3 bacterium CG08_land_8_20_14_0_20_41_10</name>
    <dbReference type="NCBI Taxonomy" id="1975085"/>
    <lineage>
        <taxon>Bacteria</taxon>
        <taxon>Katanobacteria</taxon>
    </lineage>
</organism>
<evidence type="ECO:0000313" key="9">
    <source>
        <dbReference type="EMBL" id="PIS22303.1"/>
    </source>
</evidence>
<dbReference type="GO" id="GO:0004518">
    <property type="term" value="F:nuclease activity"/>
    <property type="evidence" value="ECO:0007669"/>
    <property type="project" value="UniProtKB-KW"/>
</dbReference>
<dbReference type="Gene3D" id="3.40.50.1010">
    <property type="entry name" value="5'-nuclease"/>
    <property type="match status" value="1"/>
</dbReference>
<dbReference type="GO" id="GO:0016787">
    <property type="term" value="F:hydrolase activity"/>
    <property type="evidence" value="ECO:0007669"/>
    <property type="project" value="UniProtKB-KW"/>
</dbReference>
<reference evidence="10" key="1">
    <citation type="submission" date="2017-09" db="EMBL/GenBank/DDBJ databases">
        <title>Depth-based differentiation of microbial function through sediment-hosted aquifers and enrichment of novel symbionts in the deep terrestrial subsurface.</title>
        <authorList>
            <person name="Probst A.J."/>
            <person name="Ladd B."/>
            <person name="Jarett J.K."/>
            <person name="Geller-Mcgrath D.E."/>
            <person name="Sieber C.M.K."/>
            <person name="Emerson J.B."/>
            <person name="Anantharaman K."/>
            <person name="Thomas B.C."/>
            <person name="Malmstrom R."/>
            <person name="Stieglmeier M."/>
            <person name="Klingl A."/>
            <person name="Woyke T."/>
            <person name="Ryan C.M."/>
            <person name="Banfield J.F."/>
        </authorList>
    </citation>
    <scope>NUCLEOTIDE SEQUENCE [LARGE SCALE GENOMIC DNA]</scope>
</reference>
<comment type="caution">
    <text evidence="9">The sequence shown here is derived from an EMBL/GenBank/DDBJ whole genome shotgun (WGS) entry which is preliminary data.</text>
</comment>
<dbReference type="SUPFAM" id="SSF88723">
    <property type="entry name" value="PIN domain-like"/>
    <property type="match status" value="1"/>
</dbReference>
<evidence type="ECO:0000256" key="5">
    <source>
        <dbReference type="ARBA" id="ARBA00022801"/>
    </source>
</evidence>
<protein>
    <recommendedName>
        <fullName evidence="8">PIN domain-containing protein</fullName>
    </recommendedName>
</protein>
<keyword evidence="6" id="KW-0460">Magnesium</keyword>
<dbReference type="PANTHER" id="PTHR33653">
    <property type="entry name" value="RIBONUCLEASE VAPC2"/>
    <property type="match status" value="1"/>
</dbReference>
<evidence type="ECO:0000256" key="6">
    <source>
        <dbReference type="ARBA" id="ARBA00022842"/>
    </source>
</evidence>
<dbReference type="InterPro" id="IPR050556">
    <property type="entry name" value="Type_II_TA_system_RNase"/>
</dbReference>
<comment type="similarity">
    <text evidence="7">Belongs to the PINc/VapC protein family.</text>
</comment>
<gene>
    <name evidence="9" type="ORF">COT50_02685</name>
</gene>
<keyword evidence="3" id="KW-0540">Nuclease</keyword>
<evidence type="ECO:0000259" key="8">
    <source>
        <dbReference type="Pfam" id="PF01850"/>
    </source>
</evidence>
<dbReference type="InterPro" id="IPR029060">
    <property type="entry name" value="PIN-like_dom_sf"/>
</dbReference>
<sequence length="131" mass="14521">MLNFLLDTSILIDCMRNKNGVKDFVDALNGEVGTSLFCISELYVGVYRSKRPKEEEAKMTGYALGLDFILGLDLAISKQFGELVGVLRNNGQPLDDFDVFIAATCLTNNLTLVTQNIKHFNRIPSLSMLSP</sequence>
<dbReference type="AlphaFoldDB" id="A0A2H0XBK0"/>
<evidence type="ECO:0000256" key="2">
    <source>
        <dbReference type="ARBA" id="ARBA00022649"/>
    </source>
</evidence>
<name>A0A2H0XBK0_UNCKA</name>
<dbReference type="Pfam" id="PF01850">
    <property type="entry name" value="PIN"/>
    <property type="match status" value="1"/>
</dbReference>
<keyword evidence="2" id="KW-1277">Toxin-antitoxin system</keyword>
<accession>A0A2H0XBK0</accession>
<dbReference type="CDD" id="cd09881">
    <property type="entry name" value="PIN_VapC4-5_FitB-like"/>
    <property type="match status" value="1"/>
</dbReference>
<dbReference type="InterPro" id="IPR002716">
    <property type="entry name" value="PIN_dom"/>
</dbReference>
<evidence type="ECO:0000256" key="3">
    <source>
        <dbReference type="ARBA" id="ARBA00022722"/>
    </source>
</evidence>
<evidence type="ECO:0000313" key="10">
    <source>
        <dbReference type="Proteomes" id="UP000231252"/>
    </source>
</evidence>
<dbReference type="Proteomes" id="UP000231252">
    <property type="component" value="Unassembled WGS sequence"/>
</dbReference>
<evidence type="ECO:0000256" key="7">
    <source>
        <dbReference type="ARBA" id="ARBA00038093"/>
    </source>
</evidence>
<dbReference type="EMBL" id="PEYU01000060">
    <property type="protein sequence ID" value="PIS22303.1"/>
    <property type="molecule type" value="Genomic_DNA"/>
</dbReference>
<evidence type="ECO:0000256" key="4">
    <source>
        <dbReference type="ARBA" id="ARBA00022723"/>
    </source>
</evidence>
<evidence type="ECO:0000256" key="1">
    <source>
        <dbReference type="ARBA" id="ARBA00001946"/>
    </source>
</evidence>
<feature type="domain" description="PIN" evidence="8">
    <location>
        <begin position="5"/>
        <end position="123"/>
    </location>
</feature>
<keyword evidence="5" id="KW-0378">Hydrolase</keyword>
<dbReference type="GO" id="GO:0046872">
    <property type="term" value="F:metal ion binding"/>
    <property type="evidence" value="ECO:0007669"/>
    <property type="project" value="UniProtKB-KW"/>
</dbReference>
<proteinExistence type="inferred from homology"/>
<keyword evidence="4" id="KW-0479">Metal-binding</keyword>
<comment type="cofactor">
    <cofactor evidence="1">
        <name>Mg(2+)</name>
        <dbReference type="ChEBI" id="CHEBI:18420"/>
    </cofactor>
</comment>
<dbReference type="PANTHER" id="PTHR33653:SF1">
    <property type="entry name" value="RIBONUCLEASE VAPC2"/>
    <property type="match status" value="1"/>
</dbReference>